<dbReference type="Pfam" id="PF00700">
    <property type="entry name" value="Flagellin_C"/>
    <property type="match status" value="1"/>
</dbReference>
<dbReference type="AlphaFoldDB" id="A0A151B7Y2"/>
<comment type="subcellular location">
    <subcellularLocation>
        <location evidence="4">Secreted</location>
    </subcellularLocation>
    <subcellularLocation>
        <location evidence="4">Bacterial flagellum</location>
    </subcellularLocation>
</comment>
<reference evidence="7 8" key="1">
    <citation type="submission" date="2016-02" db="EMBL/GenBank/DDBJ databases">
        <title>Genome sequence of Clostridium tepidiprofundi DSM 19306.</title>
        <authorList>
            <person name="Poehlein A."/>
            <person name="Daniel R."/>
        </authorList>
    </citation>
    <scope>NUCLEOTIDE SEQUENCE [LARGE SCALE GENOMIC DNA]</scope>
    <source>
        <strain evidence="7 8">DSM 19306</strain>
    </source>
</reference>
<comment type="caution">
    <text evidence="7">The sequence shown here is derived from an EMBL/GenBank/DDBJ whole genome shotgun (WGS) entry which is preliminary data.</text>
</comment>
<keyword evidence="7" id="KW-0969">Cilium</keyword>
<dbReference type="Gene3D" id="1.20.1330.10">
    <property type="entry name" value="f41 fragment of flagellin, N-terminal domain"/>
    <property type="match status" value="1"/>
</dbReference>
<dbReference type="Proteomes" id="UP000075531">
    <property type="component" value="Unassembled WGS sequence"/>
</dbReference>
<comment type="function">
    <text evidence="4">Flagellin is the subunit protein which polymerizes to form the filaments of bacterial flagella.</text>
</comment>
<dbReference type="RefSeq" id="WP_066821810.1">
    <property type="nucleotide sequence ID" value="NZ_LTBA01000001.1"/>
</dbReference>
<sequence>MRLSHNLASLNVYRSYVKDLKSQSIAMSRISSGYRINKAGEGPNAIAKSERFRLQIRGLQMANKNVQDGISMLQTAEGGLNGITESLQRIRELLVEGGGVTSKSDKKDIKIEINQMLDSIESLANRTDFNGVNILNNNDVIKTQVGNNVDEQIAIQACDVTSKGLNLKDSSGKYLIDLTDTNAIDNSIGAIDEAIEKVLKARSKFGALENRFESSYNDLGDITDRVIDAESSIRDADIAEEMMKLAKNNILVEAGNAMMVQTNQFPKDVLRILERLK</sequence>
<evidence type="ECO:0000256" key="3">
    <source>
        <dbReference type="ARBA" id="ARBA00023143"/>
    </source>
</evidence>
<dbReference type="Pfam" id="PF00669">
    <property type="entry name" value="Flagellin_N"/>
    <property type="match status" value="1"/>
</dbReference>
<keyword evidence="3 4" id="KW-0975">Bacterial flagellum</keyword>
<dbReference type="PANTHER" id="PTHR42792:SF2">
    <property type="entry name" value="FLAGELLIN"/>
    <property type="match status" value="1"/>
</dbReference>
<keyword evidence="7" id="KW-0282">Flagellum</keyword>
<dbReference type="Gene3D" id="6.10.10.10">
    <property type="entry name" value="Flagellar export chaperone, C-terminal domain"/>
    <property type="match status" value="1"/>
</dbReference>
<dbReference type="OrthoDB" id="9796789at2"/>
<dbReference type="GO" id="GO:0005576">
    <property type="term" value="C:extracellular region"/>
    <property type="evidence" value="ECO:0007669"/>
    <property type="project" value="UniProtKB-SubCell"/>
</dbReference>
<dbReference type="SUPFAM" id="SSF64518">
    <property type="entry name" value="Phase 1 flagellin"/>
    <property type="match status" value="1"/>
</dbReference>
<keyword evidence="8" id="KW-1185">Reference proteome</keyword>
<proteinExistence type="inferred from homology"/>
<name>A0A151B7Y2_9CLOT</name>
<evidence type="ECO:0000313" key="7">
    <source>
        <dbReference type="EMBL" id="KYH36035.1"/>
    </source>
</evidence>
<evidence type="ECO:0000259" key="6">
    <source>
        <dbReference type="Pfam" id="PF00700"/>
    </source>
</evidence>
<evidence type="ECO:0000256" key="4">
    <source>
        <dbReference type="RuleBase" id="RU362073"/>
    </source>
</evidence>
<dbReference type="GO" id="GO:0005198">
    <property type="term" value="F:structural molecule activity"/>
    <property type="evidence" value="ECO:0007669"/>
    <property type="project" value="UniProtKB-UniRule"/>
</dbReference>
<evidence type="ECO:0000313" key="8">
    <source>
        <dbReference type="Proteomes" id="UP000075531"/>
    </source>
</evidence>
<protein>
    <recommendedName>
        <fullName evidence="2 4">Flagellin</fullName>
    </recommendedName>
</protein>
<gene>
    <name evidence="7" type="primary">hag_1</name>
    <name evidence="7" type="ORF">CLTEP_04290</name>
</gene>
<evidence type="ECO:0000259" key="5">
    <source>
        <dbReference type="Pfam" id="PF00669"/>
    </source>
</evidence>
<dbReference type="PRINTS" id="PR00207">
    <property type="entry name" value="FLAGELLIN"/>
</dbReference>
<accession>A0A151B7Y2</accession>
<dbReference type="PANTHER" id="PTHR42792">
    <property type="entry name" value="FLAGELLIN"/>
    <property type="match status" value="1"/>
</dbReference>
<feature type="domain" description="Flagellin N-terminal" evidence="5">
    <location>
        <begin position="4"/>
        <end position="138"/>
    </location>
</feature>
<keyword evidence="7" id="KW-0966">Cell projection</keyword>
<dbReference type="InterPro" id="IPR042187">
    <property type="entry name" value="Flagellin_C_sub2"/>
</dbReference>
<dbReference type="PATRIC" id="fig|1121338.3.peg.434"/>
<dbReference type="InterPro" id="IPR046358">
    <property type="entry name" value="Flagellin_C"/>
</dbReference>
<evidence type="ECO:0000256" key="1">
    <source>
        <dbReference type="ARBA" id="ARBA00005709"/>
    </source>
</evidence>
<keyword evidence="4" id="KW-0964">Secreted</keyword>
<dbReference type="STRING" id="1121338.CLTEP_04290"/>
<dbReference type="InterPro" id="IPR001492">
    <property type="entry name" value="Flagellin"/>
</dbReference>
<dbReference type="GO" id="GO:0009288">
    <property type="term" value="C:bacterial-type flagellum"/>
    <property type="evidence" value="ECO:0007669"/>
    <property type="project" value="UniProtKB-SubCell"/>
</dbReference>
<feature type="domain" description="Flagellin C-terminal" evidence="6">
    <location>
        <begin position="188"/>
        <end position="273"/>
    </location>
</feature>
<organism evidence="7 8">
    <name type="scientific">Clostridium tepidiprofundi DSM 19306</name>
    <dbReference type="NCBI Taxonomy" id="1121338"/>
    <lineage>
        <taxon>Bacteria</taxon>
        <taxon>Bacillati</taxon>
        <taxon>Bacillota</taxon>
        <taxon>Clostridia</taxon>
        <taxon>Eubacteriales</taxon>
        <taxon>Clostridiaceae</taxon>
        <taxon>Clostridium</taxon>
    </lineage>
</organism>
<dbReference type="EMBL" id="LTBA01000001">
    <property type="protein sequence ID" value="KYH36035.1"/>
    <property type="molecule type" value="Genomic_DNA"/>
</dbReference>
<comment type="similarity">
    <text evidence="1 4">Belongs to the bacterial flagellin family.</text>
</comment>
<evidence type="ECO:0000256" key="2">
    <source>
        <dbReference type="ARBA" id="ARBA00020110"/>
    </source>
</evidence>
<dbReference type="InterPro" id="IPR001029">
    <property type="entry name" value="Flagellin_N"/>
</dbReference>